<name>A0A0H5QP40_9EUKA</name>
<sequence>MGDVSVVHSQRLRFYADASLNLTEELRDQIAHDGQGFVVNHLHDLRLDPLSVVLKSWFTGKVLRMRMQRGRPAEIILADVPTLAKRFLDSLAKLDDAPCFTLKRGM</sequence>
<dbReference type="EMBL" id="HACM01002719">
    <property type="protein sequence ID" value="CRZ03161.1"/>
    <property type="molecule type" value="Transcribed_RNA"/>
</dbReference>
<dbReference type="AlphaFoldDB" id="A0A0H5QP40"/>
<reference evidence="1" key="1">
    <citation type="submission" date="2015-04" db="EMBL/GenBank/DDBJ databases">
        <title>The genome sequence of the plant pathogenic Rhizarian Plasmodiophora brassicae reveals insights in its biotrophic life cycle and the origin of chitin synthesis.</title>
        <authorList>
            <person name="Schwelm A."/>
            <person name="Fogelqvist J."/>
            <person name="Knaust A."/>
            <person name="Julke S."/>
            <person name="Lilja T."/>
            <person name="Dhandapani V."/>
            <person name="Bonilla-Rosso G."/>
            <person name="Karlsson M."/>
            <person name="Shevchenko A."/>
            <person name="Choi S.R."/>
            <person name="Kim H.G."/>
            <person name="Park J.Y."/>
            <person name="Lim Y.P."/>
            <person name="Ludwig-Muller J."/>
            <person name="Dixelius C."/>
        </authorList>
    </citation>
    <scope>NUCLEOTIDE SEQUENCE</scope>
    <source>
        <tissue evidence="1">Potato root galls</tissue>
    </source>
</reference>
<organism evidence="1">
    <name type="scientific">Spongospora subterranea</name>
    <dbReference type="NCBI Taxonomy" id="70186"/>
    <lineage>
        <taxon>Eukaryota</taxon>
        <taxon>Sar</taxon>
        <taxon>Rhizaria</taxon>
        <taxon>Endomyxa</taxon>
        <taxon>Phytomyxea</taxon>
        <taxon>Plasmodiophorida</taxon>
        <taxon>Plasmodiophoridae</taxon>
        <taxon>Spongospora</taxon>
    </lineage>
</organism>
<proteinExistence type="predicted"/>
<protein>
    <submittedName>
        <fullName evidence="1">Uncharacterized protein</fullName>
    </submittedName>
</protein>
<accession>A0A0H5QP40</accession>
<evidence type="ECO:0000313" key="1">
    <source>
        <dbReference type="EMBL" id="CRZ03161.1"/>
    </source>
</evidence>